<dbReference type="Gene3D" id="1.10.510.10">
    <property type="entry name" value="Transferase(Phosphotransferase) domain 1"/>
    <property type="match status" value="1"/>
</dbReference>
<dbReference type="SUPFAM" id="SSF56112">
    <property type="entry name" value="Protein kinase-like (PK-like)"/>
    <property type="match status" value="1"/>
</dbReference>
<dbReference type="EMBL" id="LGRX02016652">
    <property type="protein sequence ID" value="KAK3261802.1"/>
    <property type="molecule type" value="Genomic_DNA"/>
</dbReference>
<evidence type="ECO:0000313" key="8">
    <source>
        <dbReference type="Proteomes" id="UP001190700"/>
    </source>
</evidence>
<dbReference type="GO" id="GO:0004674">
    <property type="term" value="F:protein serine/threonine kinase activity"/>
    <property type="evidence" value="ECO:0007669"/>
    <property type="project" value="TreeGrafter"/>
</dbReference>
<evidence type="ECO:0000259" key="6">
    <source>
        <dbReference type="PROSITE" id="PS50011"/>
    </source>
</evidence>
<evidence type="ECO:0000256" key="4">
    <source>
        <dbReference type="ARBA" id="ARBA00022840"/>
    </source>
</evidence>
<dbReference type="GO" id="GO:0005524">
    <property type="term" value="F:ATP binding"/>
    <property type="evidence" value="ECO:0007669"/>
    <property type="project" value="UniProtKB-KW"/>
</dbReference>
<dbReference type="PROSITE" id="PS00108">
    <property type="entry name" value="PROTEIN_KINASE_ST"/>
    <property type="match status" value="1"/>
</dbReference>
<protein>
    <recommendedName>
        <fullName evidence="6">Protein kinase domain-containing protein</fullName>
    </recommendedName>
</protein>
<dbReference type="PROSITE" id="PS50011">
    <property type="entry name" value="PROTEIN_KINASE_DOM"/>
    <property type="match status" value="1"/>
</dbReference>
<feature type="compositionally biased region" description="Basic and acidic residues" evidence="5">
    <location>
        <begin position="64"/>
        <end position="73"/>
    </location>
</feature>
<feature type="region of interest" description="Disordered" evidence="5">
    <location>
        <begin position="393"/>
        <end position="423"/>
    </location>
</feature>
<accession>A0AAE0FL27</accession>
<feature type="region of interest" description="Disordered" evidence="5">
    <location>
        <begin position="434"/>
        <end position="453"/>
    </location>
</feature>
<evidence type="ECO:0000256" key="3">
    <source>
        <dbReference type="ARBA" id="ARBA00022777"/>
    </source>
</evidence>
<evidence type="ECO:0000256" key="5">
    <source>
        <dbReference type="SAM" id="MobiDB-lite"/>
    </source>
</evidence>
<keyword evidence="4" id="KW-0067">ATP-binding</keyword>
<evidence type="ECO:0000313" key="7">
    <source>
        <dbReference type="EMBL" id="KAK3261802.1"/>
    </source>
</evidence>
<dbReference type="InterPro" id="IPR051681">
    <property type="entry name" value="Ser/Thr_Kinases-Pseudokinases"/>
</dbReference>
<dbReference type="AlphaFoldDB" id="A0AAE0FL27"/>
<dbReference type="PANTHER" id="PTHR44329:SF288">
    <property type="entry name" value="MITOGEN-ACTIVATED PROTEIN KINASE KINASE KINASE 20"/>
    <property type="match status" value="1"/>
</dbReference>
<comment type="caution">
    <text evidence="7">The sequence shown here is derived from an EMBL/GenBank/DDBJ whole genome shotgun (WGS) entry which is preliminary data.</text>
</comment>
<evidence type="ECO:0000256" key="1">
    <source>
        <dbReference type="ARBA" id="ARBA00022679"/>
    </source>
</evidence>
<dbReference type="InterPro" id="IPR008271">
    <property type="entry name" value="Ser/Thr_kinase_AS"/>
</dbReference>
<dbReference type="InterPro" id="IPR011009">
    <property type="entry name" value="Kinase-like_dom_sf"/>
</dbReference>
<evidence type="ECO:0000256" key="2">
    <source>
        <dbReference type="ARBA" id="ARBA00022741"/>
    </source>
</evidence>
<name>A0AAE0FL27_9CHLO</name>
<keyword evidence="3" id="KW-0418">Kinase</keyword>
<organism evidence="7 8">
    <name type="scientific">Cymbomonas tetramitiformis</name>
    <dbReference type="NCBI Taxonomy" id="36881"/>
    <lineage>
        <taxon>Eukaryota</taxon>
        <taxon>Viridiplantae</taxon>
        <taxon>Chlorophyta</taxon>
        <taxon>Pyramimonadophyceae</taxon>
        <taxon>Pyramimonadales</taxon>
        <taxon>Pyramimonadaceae</taxon>
        <taxon>Cymbomonas</taxon>
    </lineage>
</organism>
<sequence>MSYQITARSSDHPSWGYRRKFLDAQISKPFWIRLKTVPHSQCSRGRDAALRSCRASSNSDDMEDSSRKANNKRGDTPIVLALAMLGGLAQQPTTESSVTKALKRLEIKKLERVGLGSVGEVHRAQRKSSKGGVYELAIKTLNDDAAEHKQNHSKFKDEIEIWEGLQHPNIVRVLHACTRPALLLVLEYCQEGNLFTKLRERPKAEIDTRSLAIGVAEGLAYLHAEEIVHGDIKSANILLSGKATAIVPKLCDFGSAGLVKSKQKQNRVLGAMQSVGDLLSSDSLNVPAGTLLWMAPELLVPSPDYEMDPASDVYAFGMLLYEMVTRELPWTYGGKKPPQTREEMTQLVVEQRLQPELPDSVHPKIAEILVDCWEADPCDRPSMAEVLSRLQDTPSLDDLSDSEDESGVPHDATITRAGRAGVTHDATISRAGLAGGAPQYHHHERGAFSPYWS</sequence>
<dbReference type="Pfam" id="PF00069">
    <property type="entry name" value="Pkinase"/>
    <property type="match status" value="1"/>
</dbReference>
<keyword evidence="8" id="KW-1185">Reference proteome</keyword>
<feature type="region of interest" description="Disordered" evidence="5">
    <location>
        <begin position="45"/>
        <end position="73"/>
    </location>
</feature>
<keyword evidence="1" id="KW-0808">Transferase</keyword>
<keyword evidence="2" id="KW-0547">Nucleotide-binding</keyword>
<dbReference type="InterPro" id="IPR000719">
    <property type="entry name" value="Prot_kinase_dom"/>
</dbReference>
<dbReference type="PANTHER" id="PTHR44329">
    <property type="entry name" value="SERINE/THREONINE-PROTEIN KINASE TNNI3K-RELATED"/>
    <property type="match status" value="1"/>
</dbReference>
<reference evidence="7 8" key="1">
    <citation type="journal article" date="2015" name="Genome Biol. Evol.">
        <title>Comparative Genomics of a Bacterivorous Green Alga Reveals Evolutionary Causalities and Consequences of Phago-Mixotrophic Mode of Nutrition.</title>
        <authorList>
            <person name="Burns J.A."/>
            <person name="Paasch A."/>
            <person name="Narechania A."/>
            <person name="Kim E."/>
        </authorList>
    </citation>
    <scope>NUCLEOTIDE SEQUENCE [LARGE SCALE GENOMIC DNA]</scope>
    <source>
        <strain evidence="7 8">PLY_AMNH</strain>
    </source>
</reference>
<proteinExistence type="predicted"/>
<dbReference type="Proteomes" id="UP001190700">
    <property type="component" value="Unassembled WGS sequence"/>
</dbReference>
<feature type="domain" description="Protein kinase" evidence="6">
    <location>
        <begin position="107"/>
        <end position="396"/>
    </location>
</feature>
<dbReference type="SMART" id="SM00220">
    <property type="entry name" value="S_TKc"/>
    <property type="match status" value="1"/>
</dbReference>
<gene>
    <name evidence="7" type="ORF">CYMTET_29308</name>
</gene>